<accession>A0AB34FM07</accession>
<evidence type="ECO:0000256" key="1">
    <source>
        <dbReference type="SAM" id="MobiDB-lite"/>
    </source>
</evidence>
<gene>
    <name evidence="3" type="ORF">O9K51_08091</name>
</gene>
<dbReference type="EMBL" id="JAQHRD010000006">
    <property type="protein sequence ID" value="KAJ6440200.1"/>
    <property type="molecule type" value="Genomic_DNA"/>
</dbReference>
<dbReference type="SUPFAM" id="SSF51905">
    <property type="entry name" value="FAD/NAD(P)-binding domain"/>
    <property type="match status" value="1"/>
</dbReference>
<proteinExistence type="predicted"/>
<keyword evidence="4" id="KW-1185">Reference proteome</keyword>
<evidence type="ECO:0000313" key="3">
    <source>
        <dbReference type="EMBL" id="KAJ6440200.1"/>
    </source>
</evidence>
<keyword evidence="3" id="KW-0378">Hydrolase</keyword>
<feature type="region of interest" description="Disordered" evidence="1">
    <location>
        <begin position="173"/>
        <end position="192"/>
    </location>
</feature>
<protein>
    <submittedName>
        <fullName evidence="3">20S-pre-rRNA D-site endonuclease nob1</fullName>
    </submittedName>
</protein>
<keyword evidence="3" id="KW-0255">Endonuclease</keyword>
<sequence>MLLTGYNAILVFLALLCGALASTPLDEIPPDFQNVIYSSKQEAEDYVDSWKGKHVKGVSGYAVGYVLGAVVAFEPKSLSEYIDEIPTCSLSGFAKGMREEGCDTSTIDSTDIGCLCKNAGRIAVVVSREVEAQCALDFGQAVGKACGVWIAWSVSASDLPRATSILGDKLKGKGGTAAKTSDVASSTTGVTGATGQPTMADGDVFAIIGGGIAGTIQAICLAKAYPRLQIHLFERNRDLLSGTSCMNPGRPTFGFHYQHLDTATFCQDNTVKFTKFLKSLGCQKVFARAPQKGIYVLVKDPVTILGQSVKPVFGPDEIIPVFDQIRSHAIRRYARDDVFVEHFGPPDQICREMDRSEYERFLTPELSNAAGACYETAEKTFDVPGICAFLRDHVSKYKNITVRTEAFVTRLVQVKDSKAMSYRIFWIDKGKNEYRHEVAQFLTLACWERVGLFKKQLGKDDGKPTHNRLKMLAIVDVKVPRERLDTIRPIFVASGPFSMISPQKLLSVDDQYAVCRCACTLAIRTNVMVAPDNEVLPKEYVRMLEGTTGRRDHESNMAAGAILEGARQFFACLGDASSSLADVRFGTVRVPFGAGHSVDLHDRASEHHARNYPGCYRLGSRLFVNEAMKMIYSVYNAEQIVDWVRADSGVDVEL</sequence>
<dbReference type="AlphaFoldDB" id="A0AB34FM07"/>
<reference evidence="3" key="1">
    <citation type="submission" date="2023-01" db="EMBL/GenBank/DDBJ databases">
        <title>The growth and conidiation of Purpureocillium lavendulum are regulated by nitrogen source and histone H3K14 acetylation.</title>
        <authorList>
            <person name="Tang P."/>
            <person name="Han J."/>
            <person name="Zhang C."/>
            <person name="Tang P."/>
            <person name="Qi F."/>
            <person name="Zhang K."/>
            <person name="Liang L."/>
        </authorList>
    </citation>
    <scope>NUCLEOTIDE SEQUENCE</scope>
    <source>
        <strain evidence="3">YMF1.00683</strain>
    </source>
</reference>
<dbReference type="InterPro" id="IPR036188">
    <property type="entry name" value="FAD/NAD-bd_sf"/>
</dbReference>
<organism evidence="3 4">
    <name type="scientific">Purpureocillium lavendulum</name>
    <dbReference type="NCBI Taxonomy" id="1247861"/>
    <lineage>
        <taxon>Eukaryota</taxon>
        <taxon>Fungi</taxon>
        <taxon>Dikarya</taxon>
        <taxon>Ascomycota</taxon>
        <taxon>Pezizomycotina</taxon>
        <taxon>Sordariomycetes</taxon>
        <taxon>Hypocreomycetidae</taxon>
        <taxon>Hypocreales</taxon>
        <taxon>Ophiocordycipitaceae</taxon>
        <taxon>Purpureocillium</taxon>
    </lineage>
</organism>
<name>A0AB34FM07_9HYPO</name>
<dbReference type="Proteomes" id="UP001163105">
    <property type="component" value="Unassembled WGS sequence"/>
</dbReference>
<dbReference type="GO" id="GO:0004519">
    <property type="term" value="F:endonuclease activity"/>
    <property type="evidence" value="ECO:0007669"/>
    <property type="project" value="UniProtKB-KW"/>
</dbReference>
<comment type="caution">
    <text evidence="3">The sequence shown here is derived from an EMBL/GenBank/DDBJ whole genome shotgun (WGS) entry which is preliminary data.</text>
</comment>
<evidence type="ECO:0000256" key="2">
    <source>
        <dbReference type="SAM" id="SignalP"/>
    </source>
</evidence>
<feature type="compositionally biased region" description="Low complexity" evidence="1">
    <location>
        <begin position="176"/>
        <end position="192"/>
    </location>
</feature>
<feature type="chain" id="PRO_5044191608" evidence="2">
    <location>
        <begin position="22"/>
        <end position="654"/>
    </location>
</feature>
<keyword evidence="2" id="KW-0732">Signal</keyword>
<evidence type="ECO:0000313" key="4">
    <source>
        <dbReference type="Proteomes" id="UP001163105"/>
    </source>
</evidence>
<feature type="signal peptide" evidence="2">
    <location>
        <begin position="1"/>
        <end position="21"/>
    </location>
</feature>
<keyword evidence="3" id="KW-0540">Nuclease</keyword>